<sequence length="320" mass="34719">MRRVFLGLLPAFLLVTSCNDGDLDIERVDFSDSSLTGCNDFADKGLLFKIADSEALILELESNFLRNRVTADSIESDIPGESALYYRYFDGTVTSDYFCSTVAPSTPTVLQEVTATGGTIRALSTIKSDGSGFNHGIVIHGAVLMNDAGERVIEERFALGTYTTTPESASLGADFGDIIHCNDTLLYKAGTDNINRGVAIVLDLEEGLLLNEETPEDDPIVSTLGSEGSKVLFYIFSGALPDNYFCMTEDERPESPTPEVIYEALQGEIAITTTETSDGTGFAHQITLRKLMLLNENEQRLLSQSTSFGTYTSTVSSDNP</sequence>
<dbReference type="EMBL" id="FPJE01000001">
    <property type="protein sequence ID" value="SFW14663.1"/>
    <property type="molecule type" value="Genomic_DNA"/>
</dbReference>
<organism evidence="1 2">
    <name type="scientific">Sinomicrobium oceani</name>
    <dbReference type="NCBI Taxonomy" id="1150368"/>
    <lineage>
        <taxon>Bacteria</taxon>
        <taxon>Pseudomonadati</taxon>
        <taxon>Bacteroidota</taxon>
        <taxon>Flavobacteriia</taxon>
        <taxon>Flavobacteriales</taxon>
        <taxon>Flavobacteriaceae</taxon>
        <taxon>Sinomicrobium</taxon>
    </lineage>
</organism>
<evidence type="ECO:0000313" key="1">
    <source>
        <dbReference type="EMBL" id="SFW14663.1"/>
    </source>
</evidence>
<accession>A0A1K1LUW8</accession>
<dbReference type="RefSeq" id="WP_139275918.1">
    <property type="nucleotide sequence ID" value="NZ_FPJE01000001.1"/>
</dbReference>
<gene>
    <name evidence="1" type="ORF">SAMN02927921_00263</name>
</gene>
<dbReference type="OrthoDB" id="1417969at2"/>
<dbReference type="Proteomes" id="UP000182248">
    <property type="component" value="Unassembled WGS sequence"/>
</dbReference>
<keyword evidence="2" id="KW-1185">Reference proteome</keyword>
<dbReference type="AlphaFoldDB" id="A0A1K1LUW8"/>
<dbReference type="STRING" id="1150368.SAMN02927921_00263"/>
<dbReference type="PROSITE" id="PS51257">
    <property type="entry name" value="PROKAR_LIPOPROTEIN"/>
    <property type="match status" value="1"/>
</dbReference>
<evidence type="ECO:0000313" key="2">
    <source>
        <dbReference type="Proteomes" id="UP000182248"/>
    </source>
</evidence>
<evidence type="ECO:0008006" key="3">
    <source>
        <dbReference type="Google" id="ProtNLM"/>
    </source>
</evidence>
<proteinExistence type="predicted"/>
<protein>
    <recommendedName>
        <fullName evidence="3">Lipoprotein</fullName>
    </recommendedName>
</protein>
<reference evidence="1 2" key="1">
    <citation type="submission" date="2016-11" db="EMBL/GenBank/DDBJ databases">
        <authorList>
            <person name="Jaros S."/>
            <person name="Januszkiewicz K."/>
            <person name="Wedrychowicz H."/>
        </authorList>
    </citation>
    <scope>NUCLEOTIDE SEQUENCE [LARGE SCALE GENOMIC DNA]</scope>
    <source>
        <strain evidence="1 2">CGMCC 1.12145</strain>
    </source>
</reference>
<name>A0A1K1LUW8_9FLAO</name>